<dbReference type="Pfam" id="PF07676">
    <property type="entry name" value="PD40"/>
    <property type="match status" value="2"/>
</dbReference>
<dbReference type="PANTHER" id="PTHR36842:SF1">
    <property type="entry name" value="PROTEIN TOLB"/>
    <property type="match status" value="1"/>
</dbReference>
<dbReference type="PANTHER" id="PTHR36842">
    <property type="entry name" value="PROTEIN TOLB HOMOLOG"/>
    <property type="match status" value="1"/>
</dbReference>
<keyword evidence="4" id="KW-0472">Membrane</keyword>
<dbReference type="SUPFAM" id="SSF69304">
    <property type="entry name" value="Tricorn protease N-terminal domain"/>
    <property type="match status" value="1"/>
</dbReference>
<keyword evidence="2 3" id="KW-0238">DNA-binding</keyword>
<dbReference type="InterPro" id="IPR011042">
    <property type="entry name" value="6-blade_b-propeller_TolB-like"/>
</dbReference>
<dbReference type="InterPro" id="IPR016032">
    <property type="entry name" value="Sig_transdc_resp-reg_C-effctor"/>
</dbReference>
<dbReference type="InterPro" id="IPR011659">
    <property type="entry name" value="WD40"/>
</dbReference>
<dbReference type="Gene3D" id="2.120.10.30">
    <property type="entry name" value="TolB, C-terminal domain"/>
    <property type="match status" value="2"/>
</dbReference>
<organism evidence="6 7">
    <name type="scientific">Thalassotalea psychrophila</name>
    <dbReference type="NCBI Taxonomy" id="3065647"/>
    <lineage>
        <taxon>Bacteria</taxon>
        <taxon>Pseudomonadati</taxon>
        <taxon>Pseudomonadota</taxon>
        <taxon>Gammaproteobacteria</taxon>
        <taxon>Alteromonadales</taxon>
        <taxon>Colwelliaceae</taxon>
        <taxon>Thalassotalea</taxon>
    </lineage>
</organism>
<dbReference type="SUPFAM" id="SSF82171">
    <property type="entry name" value="DPP6 N-terminal domain-like"/>
    <property type="match status" value="1"/>
</dbReference>
<evidence type="ECO:0000256" key="1">
    <source>
        <dbReference type="ARBA" id="ARBA00009820"/>
    </source>
</evidence>
<evidence type="ECO:0000313" key="6">
    <source>
        <dbReference type="EMBL" id="WNC73939.1"/>
    </source>
</evidence>
<sequence length="698" mass="78994">MIEVASRKYNIGRWQIDCTKMTITNEHESVQLSAKVFELLKLFIVSSDHIVSKDEAIEKVWLNNKGVAKTGFPNALCVLRKIFTDLGAEPNEVFITIPKVGYQLITTAEAIQIESDQTAPDITNSKQKYLWAAVISVAIAFVATYLMINHSKQDKTAIQTVKTQTKAKRITNFEGIEEQPTISPNGQLMAFQWRQTRKHSQIYIKDLSDDSAELRLVSQSDAEEVTPVWSSDGLSLAYIRIYTNGECQVRIYHLISNKDKLVDTGCGQDKFNHGLDWSSDGRYLVYPKVLQGRVAIFRHDLTDNSTKQLTKPNLNQSDSLVVFIEEDQKIAVIRKNNFQSQLFITNANSMDDYVEEVLLKNDNTMLGLAWDARNRQIIVTKPKQGQFVIEAYDLDDKKWFFIDDSPTPGSVSINPASGELVFSRHSASEFIEERSLQTGETLRRIASSSRDLYGQYSNNADSILFNSNRSGSWELWLKNKSGSKQLTNNIGLPFVPTVSPSGEKFAVVFKQPDEDKSQFFIGTLPTGELTKVAEFDLNVTNPFWSQQEDTLFFSASVNSKQGIYSYNIETKMVKNITSSDEIFAVQGSDGYLYMSRTNQSGIWQYNIESDKFIKVVSELTASDYGNYFWMNDALYYIQRSDEYDQIKKLKTSSEDEVVLTLPASSIRNYRGLSPTANQSILISLHGINDADIYAMLLN</sequence>
<dbReference type="RefSeq" id="WP_348393049.1">
    <property type="nucleotide sequence ID" value="NZ_CP134145.1"/>
</dbReference>
<dbReference type="PROSITE" id="PS51755">
    <property type="entry name" value="OMPR_PHOB"/>
    <property type="match status" value="1"/>
</dbReference>
<keyword evidence="4" id="KW-1133">Transmembrane helix</keyword>
<dbReference type="CDD" id="cd00383">
    <property type="entry name" value="trans_reg_C"/>
    <property type="match status" value="1"/>
</dbReference>
<reference evidence="7" key="1">
    <citation type="submission" date="2023-09" db="EMBL/GenBank/DDBJ databases">
        <authorList>
            <person name="Li S."/>
            <person name="Li X."/>
            <person name="Zhang C."/>
            <person name="Zhao Z."/>
        </authorList>
    </citation>
    <scope>NUCLEOTIDE SEQUENCE [LARGE SCALE GENOMIC DNA]</scope>
    <source>
        <strain evidence="7">SQ149</strain>
    </source>
</reference>
<feature type="transmembrane region" description="Helical" evidence="4">
    <location>
        <begin position="129"/>
        <end position="148"/>
    </location>
</feature>
<feature type="DNA-binding region" description="OmpR/PhoB-type" evidence="3">
    <location>
        <begin position="6"/>
        <end position="106"/>
    </location>
</feature>
<accession>A0ABY9U4C6</accession>
<evidence type="ECO:0000256" key="2">
    <source>
        <dbReference type="ARBA" id="ARBA00023125"/>
    </source>
</evidence>
<comment type="similarity">
    <text evidence="1">Belongs to the TolB family.</text>
</comment>
<dbReference type="EMBL" id="CP134145">
    <property type="protein sequence ID" value="WNC73939.1"/>
    <property type="molecule type" value="Genomic_DNA"/>
</dbReference>
<evidence type="ECO:0000259" key="5">
    <source>
        <dbReference type="PROSITE" id="PS51755"/>
    </source>
</evidence>
<protein>
    <submittedName>
        <fullName evidence="6">Winged helix-turn-helix domain-containing protein</fullName>
    </submittedName>
</protein>
<proteinExistence type="inferred from homology"/>
<gene>
    <name evidence="6" type="ORF">RGQ13_08100</name>
</gene>
<name>A0ABY9U4C6_9GAMM</name>
<dbReference type="Proteomes" id="UP001258994">
    <property type="component" value="Chromosome"/>
</dbReference>
<dbReference type="Pfam" id="PF00486">
    <property type="entry name" value="Trans_reg_C"/>
    <property type="match status" value="1"/>
</dbReference>
<keyword evidence="4" id="KW-0812">Transmembrane</keyword>
<evidence type="ECO:0000256" key="3">
    <source>
        <dbReference type="PROSITE-ProRule" id="PRU01091"/>
    </source>
</evidence>
<dbReference type="InterPro" id="IPR036388">
    <property type="entry name" value="WH-like_DNA-bd_sf"/>
</dbReference>
<dbReference type="Gene3D" id="1.10.10.10">
    <property type="entry name" value="Winged helix-like DNA-binding domain superfamily/Winged helix DNA-binding domain"/>
    <property type="match status" value="1"/>
</dbReference>
<dbReference type="InterPro" id="IPR001867">
    <property type="entry name" value="OmpR/PhoB-type_DNA-bd"/>
</dbReference>
<evidence type="ECO:0000256" key="4">
    <source>
        <dbReference type="SAM" id="Phobius"/>
    </source>
</evidence>
<evidence type="ECO:0000313" key="7">
    <source>
        <dbReference type="Proteomes" id="UP001258994"/>
    </source>
</evidence>
<keyword evidence="7" id="KW-1185">Reference proteome</keyword>
<dbReference type="SMART" id="SM00862">
    <property type="entry name" value="Trans_reg_C"/>
    <property type="match status" value="1"/>
</dbReference>
<feature type="domain" description="OmpR/PhoB-type" evidence="5">
    <location>
        <begin position="6"/>
        <end position="106"/>
    </location>
</feature>
<dbReference type="SUPFAM" id="SSF46894">
    <property type="entry name" value="C-terminal effector domain of the bipartite response regulators"/>
    <property type="match status" value="1"/>
</dbReference>